<feature type="transmembrane region" description="Helical" evidence="2">
    <location>
        <begin position="245"/>
        <end position="271"/>
    </location>
</feature>
<feature type="transmembrane region" description="Helical" evidence="2">
    <location>
        <begin position="292"/>
        <end position="315"/>
    </location>
</feature>
<dbReference type="Proteomes" id="UP001497623">
    <property type="component" value="Unassembled WGS sequence"/>
</dbReference>
<feature type="compositionally biased region" description="Gly residues" evidence="1">
    <location>
        <begin position="49"/>
        <end position="66"/>
    </location>
</feature>
<accession>A0AAV2R938</accession>
<feature type="transmembrane region" description="Helical" evidence="2">
    <location>
        <begin position="202"/>
        <end position="225"/>
    </location>
</feature>
<feature type="compositionally biased region" description="Basic residues" evidence="1">
    <location>
        <begin position="29"/>
        <end position="38"/>
    </location>
</feature>
<dbReference type="PANTHER" id="PTHR39947">
    <property type="entry name" value="IP19862P"/>
    <property type="match status" value="1"/>
</dbReference>
<feature type="non-terminal residue" evidence="3">
    <location>
        <position position="363"/>
    </location>
</feature>
<keyword evidence="2" id="KW-0812">Transmembrane</keyword>
<name>A0AAV2R938_MEGNR</name>
<feature type="compositionally biased region" description="Low complexity" evidence="1">
    <location>
        <begin position="118"/>
        <end position="146"/>
    </location>
</feature>
<reference evidence="3 4" key="1">
    <citation type="submission" date="2024-05" db="EMBL/GenBank/DDBJ databases">
        <authorList>
            <person name="Wallberg A."/>
        </authorList>
    </citation>
    <scope>NUCLEOTIDE SEQUENCE [LARGE SCALE GENOMIC DNA]</scope>
</reference>
<protein>
    <submittedName>
        <fullName evidence="3">Uncharacterized protein</fullName>
    </submittedName>
</protein>
<organism evidence="3 4">
    <name type="scientific">Meganyctiphanes norvegica</name>
    <name type="common">Northern krill</name>
    <name type="synonym">Thysanopoda norvegica</name>
    <dbReference type="NCBI Taxonomy" id="48144"/>
    <lineage>
        <taxon>Eukaryota</taxon>
        <taxon>Metazoa</taxon>
        <taxon>Ecdysozoa</taxon>
        <taxon>Arthropoda</taxon>
        <taxon>Crustacea</taxon>
        <taxon>Multicrustacea</taxon>
        <taxon>Malacostraca</taxon>
        <taxon>Eumalacostraca</taxon>
        <taxon>Eucarida</taxon>
        <taxon>Euphausiacea</taxon>
        <taxon>Euphausiidae</taxon>
        <taxon>Meganyctiphanes</taxon>
    </lineage>
</organism>
<dbReference type="InterPro" id="IPR029201">
    <property type="entry name" value="Jiraiya"/>
</dbReference>
<feature type="transmembrane region" description="Helical" evidence="2">
    <location>
        <begin position="321"/>
        <end position="345"/>
    </location>
</feature>
<dbReference type="PANTHER" id="PTHR39947:SF1">
    <property type="entry name" value="IP19862P"/>
    <property type="match status" value="1"/>
</dbReference>
<evidence type="ECO:0000256" key="1">
    <source>
        <dbReference type="SAM" id="MobiDB-lite"/>
    </source>
</evidence>
<dbReference type="Pfam" id="PF15038">
    <property type="entry name" value="Jiraiya"/>
    <property type="match status" value="1"/>
</dbReference>
<evidence type="ECO:0000256" key="2">
    <source>
        <dbReference type="SAM" id="Phobius"/>
    </source>
</evidence>
<sequence>MPPGPRDGSMLKHMLTVGGHGGAPPQPGQHHHHHHHHNHTLESGISNSSGGGRRGGGAGMGNGGPGHISSATSLPGVHQQVHQSSPPSAVPGGGGAPLSVKVNGAAGGRHHPAVLNMSSLSSSKHSVGGNSGSVSPGTTGGTRTTGLDQSRDHSHLTDLSHISHMSPIPGTLDVSKATMASKRSAGLIPRFITLTRSTSSRGALTCLGLLCLTSLLLALLALTFLVELTPISPDDESVADVTLALTALTLSLDLSCLLICAAQFIFAVKLAKTQNGEERVAKYLRQSSLSRVFAIGGFFVSVPVFLTGVILYTFIHFQSTPAILTSCFIGMGIIFCGCAMIHNVFVWQKEKTKAINQQNISHA</sequence>
<feature type="region of interest" description="Disordered" evidence="1">
    <location>
        <begin position="1"/>
        <end position="154"/>
    </location>
</feature>
<gene>
    <name evidence="3" type="ORF">MNOR_LOCUS22247</name>
</gene>
<keyword evidence="2" id="KW-1133">Transmembrane helix</keyword>
<proteinExistence type="predicted"/>
<dbReference type="EMBL" id="CAXKWB010018564">
    <property type="protein sequence ID" value="CAL4121010.1"/>
    <property type="molecule type" value="Genomic_DNA"/>
</dbReference>
<evidence type="ECO:0000313" key="4">
    <source>
        <dbReference type="Proteomes" id="UP001497623"/>
    </source>
</evidence>
<comment type="caution">
    <text evidence="3">The sequence shown here is derived from an EMBL/GenBank/DDBJ whole genome shotgun (WGS) entry which is preliminary data.</text>
</comment>
<dbReference type="AlphaFoldDB" id="A0AAV2R938"/>
<keyword evidence="4" id="KW-1185">Reference proteome</keyword>
<evidence type="ECO:0000313" key="3">
    <source>
        <dbReference type="EMBL" id="CAL4121010.1"/>
    </source>
</evidence>
<keyword evidence="2" id="KW-0472">Membrane</keyword>